<keyword evidence="4" id="KW-1185">Reference proteome</keyword>
<dbReference type="Proteomes" id="UP001202827">
    <property type="component" value="Unassembled WGS sequence"/>
</dbReference>
<evidence type="ECO:0008006" key="5">
    <source>
        <dbReference type="Google" id="ProtNLM"/>
    </source>
</evidence>
<dbReference type="EMBL" id="JALPRY010000015">
    <property type="protein sequence ID" value="MCK8781030.1"/>
    <property type="molecule type" value="Genomic_DNA"/>
</dbReference>
<feature type="region of interest" description="Disordered" evidence="1">
    <location>
        <begin position="30"/>
        <end position="96"/>
    </location>
</feature>
<evidence type="ECO:0000313" key="4">
    <source>
        <dbReference type="Proteomes" id="UP001202827"/>
    </source>
</evidence>
<feature type="chain" id="PRO_5047096406" description="Secreted protein" evidence="2">
    <location>
        <begin position="22"/>
        <end position="96"/>
    </location>
</feature>
<accession>A0ABT0IT29</accession>
<comment type="caution">
    <text evidence="3">The sequence shown here is derived from an EMBL/GenBank/DDBJ whole genome shotgun (WGS) entry which is preliminary data.</text>
</comment>
<reference evidence="3 4" key="1">
    <citation type="submission" date="2022-04" db="EMBL/GenBank/DDBJ databases">
        <title>Rhizobium coralii sp. nov., isolated from coral Turbinaria peltata.</title>
        <authorList>
            <person name="Sun H."/>
        </authorList>
    </citation>
    <scope>NUCLEOTIDE SEQUENCE [LARGE SCALE GENOMIC DNA]</scope>
    <source>
        <strain evidence="3 4">NTR19</strain>
    </source>
</reference>
<evidence type="ECO:0000256" key="2">
    <source>
        <dbReference type="SAM" id="SignalP"/>
    </source>
</evidence>
<gene>
    <name evidence="3" type="ORF">M0654_13675</name>
</gene>
<evidence type="ECO:0000256" key="1">
    <source>
        <dbReference type="SAM" id="MobiDB-lite"/>
    </source>
</evidence>
<name>A0ABT0IT29_9HYPH</name>
<keyword evidence="2" id="KW-0732">Signal</keyword>
<dbReference type="RefSeq" id="WP_248683616.1">
    <property type="nucleotide sequence ID" value="NZ_JALPRY010000015.1"/>
</dbReference>
<protein>
    <recommendedName>
        <fullName evidence="5">Secreted protein</fullName>
    </recommendedName>
</protein>
<sequence>MLSKLIAIVGIVAATATPVLAQAPTTVAPGTEMQVPATDPAGSAVTPPPGVSDPMATNSTTGTVDHEDHCQPPGTTANSNPSADNLTLPRPDAACN</sequence>
<organism evidence="3 4">
    <name type="scientific">Neorhizobium turbinariae</name>
    <dbReference type="NCBI Taxonomy" id="2937795"/>
    <lineage>
        <taxon>Bacteria</taxon>
        <taxon>Pseudomonadati</taxon>
        <taxon>Pseudomonadota</taxon>
        <taxon>Alphaproteobacteria</taxon>
        <taxon>Hyphomicrobiales</taxon>
        <taxon>Rhizobiaceae</taxon>
        <taxon>Rhizobium/Agrobacterium group</taxon>
        <taxon>Neorhizobium</taxon>
    </lineage>
</organism>
<proteinExistence type="predicted"/>
<evidence type="ECO:0000313" key="3">
    <source>
        <dbReference type="EMBL" id="MCK8781030.1"/>
    </source>
</evidence>
<feature type="signal peptide" evidence="2">
    <location>
        <begin position="1"/>
        <end position="21"/>
    </location>
</feature>
<feature type="compositionally biased region" description="Polar residues" evidence="1">
    <location>
        <begin position="73"/>
        <end position="85"/>
    </location>
</feature>